<proteinExistence type="inferred from homology"/>
<organism evidence="9 10">
    <name type="scientific">Mesobaculum littorinae</name>
    <dbReference type="NCBI Taxonomy" id="2486419"/>
    <lineage>
        <taxon>Bacteria</taxon>
        <taxon>Pseudomonadati</taxon>
        <taxon>Pseudomonadota</taxon>
        <taxon>Alphaproteobacteria</taxon>
        <taxon>Rhodobacterales</taxon>
        <taxon>Roseobacteraceae</taxon>
        <taxon>Mesobaculum</taxon>
    </lineage>
</organism>
<feature type="binding site" evidence="7">
    <location>
        <position position="152"/>
    </location>
    <ligand>
        <name>Zn(2+)</name>
        <dbReference type="ChEBI" id="CHEBI:29105"/>
        <note>catalytic</note>
    </ligand>
</feature>
<comment type="similarity">
    <text evidence="1 7">Belongs to the endoribonuclease YbeY family.</text>
</comment>
<dbReference type="GO" id="GO:0008270">
    <property type="term" value="F:zinc ion binding"/>
    <property type="evidence" value="ECO:0007669"/>
    <property type="project" value="UniProtKB-UniRule"/>
</dbReference>
<dbReference type="InterPro" id="IPR023091">
    <property type="entry name" value="MetalPrtase_cat_dom_sf_prd"/>
</dbReference>
<dbReference type="NCBIfam" id="TIGR00043">
    <property type="entry name" value="rRNA maturation RNase YbeY"/>
    <property type="match status" value="1"/>
</dbReference>
<protein>
    <recommendedName>
        <fullName evidence="7">Endoribonuclease YbeY</fullName>
        <ecNumber evidence="7">3.1.-.-</ecNumber>
    </recommendedName>
</protein>
<accession>A0A438AF16</accession>
<dbReference type="EMBL" id="RQXX01000005">
    <property type="protein sequence ID" value="RVV97279.1"/>
    <property type="molecule type" value="Genomic_DNA"/>
</dbReference>
<keyword evidence="6 7" id="KW-0862">Zinc</keyword>
<evidence type="ECO:0000256" key="4">
    <source>
        <dbReference type="ARBA" id="ARBA00022759"/>
    </source>
</evidence>
<feature type="binding site" evidence="7">
    <location>
        <position position="156"/>
    </location>
    <ligand>
        <name>Zn(2+)</name>
        <dbReference type="ChEBI" id="CHEBI:29105"/>
        <note>catalytic</note>
    </ligand>
</feature>
<dbReference type="HAMAP" id="MF_00009">
    <property type="entry name" value="Endoribonucl_YbeY"/>
    <property type="match status" value="1"/>
</dbReference>
<dbReference type="InterPro" id="IPR020549">
    <property type="entry name" value="YbeY_CS"/>
</dbReference>
<keyword evidence="10" id="KW-1185">Reference proteome</keyword>
<dbReference type="InterPro" id="IPR002036">
    <property type="entry name" value="YbeY"/>
</dbReference>
<evidence type="ECO:0000313" key="9">
    <source>
        <dbReference type="EMBL" id="RVV97279.1"/>
    </source>
</evidence>
<feature type="region of interest" description="Disordered" evidence="8">
    <location>
        <begin position="92"/>
        <end position="113"/>
    </location>
</feature>
<dbReference type="OrthoDB" id="9807740at2"/>
<evidence type="ECO:0000256" key="1">
    <source>
        <dbReference type="ARBA" id="ARBA00010875"/>
    </source>
</evidence>
<dbReference type="GO" id="GO:0004222">
    <property type="term" value="F:metalloendopeptidase activity"/>
    <property type="evidence" value="ECO:0007669"/>
    <property type="project" value="InterPro"/>
</dbReference>
<comment type="caution">
    <text evidence="9">The sequence shown here is derived from an EMBL/GenBank/DDBJ whole genome shotgun (WGS) entry which is preliminary data.</text>
</comment>
<evidence type="ECO:0000256" key="6">
    <source>
        <dbReference type="ARBA" id="ARBA00022833"/>
    </source>
</evidence>
<dbReference type="GO" id="GO:0005737">
    <property type="term" value="C:cytoplasm"/>
    <property type="evidence" value="ECO:0007669"/>
    <property type="project" value="UniProtKB-SubCell"/>
</dbReference>
<evidence type="ECO:0000256" key="5">
    <source>
        <dbReference type="ARBA" id="ARBA00022801"/>
    </source>
</evidence>
<keyword evidence="7" id="KW-0698">rRNA processing</keyword>
<evidence type="ECO:0000256" key="2">
    <source>
        <dbReference type="ARBA" id="ARBA00022722"/>
    </source>
</evidence>
<comment type="function">
    <text evidence="7">Single strand-specific metallo-endoribonuclease involved in late-stage 70S ribosome quality control and in maturation of the 3' terminus of the 16S rRNA.</text>
</comment>
<comment type="subcellular location">
    <subcellularLocation>
        <location evidence="7">Cytoplasm</location>
    </subcellularLocation>
</comment>
<keyword evidence="2 7" id="KW-0540">Nuclease</keyword>
<dbReference type="GO" id="GO:0006364">
    <property type="term" value="P:rRNA processing"/>
    <property type="evidence" value="ECO:0007669"/>
    <property type="project" value="UniProtKB-UniRule"/>
</dbReference>
<feature type="binding site" evidence="7">
    <location>
        <position position="162"/>
    </location>
    <ligand>
        <name>Zn(2+)</name>
        <dbReference type="ChEBI" id="CHEBI:29105"/>
        <note>catalytic</note>
    </ligand>
</feature>
<evidence type="ECO:0000313" key="10">
    <source>
        <dbReference type="Proteomes" id="UP000285908"/>
    </source>
</evidence>
<keyword evidence="3 7" id="KW-0479">Metal-binding</keyword>
<dbReference type="PANTHER" id="PTHR46986">
    <property type="entry name" value="ENDORIBONUCLEASE YBEY, CHLOROPLASTIC"/>
    <property type="match status" value="1"/>
</dbReference>
<dbReference type="AlphaFoldDB" id="A0A438AF16"/>
<dbReference type="Pfam" id="PF02130">
    <property type="entry name" value="YbeY"/>
    <property type="match status" value="1"/>
</dbReference>
<reference evidence="9 10" key="1">
    <citation type="submission" date="2018-11" db="EMBL/GenBank/DDBJ databases">
        <title>Mesobaculum littorinae gen. nov., sp. nov., isolated from Littorina scabra that represents a novel genus of the order Rhodobacteraceae.</title>
        <authorList>
            <person name="Li F."/>
        </authorList>
    </citation>
    <scope>NUCLEOTIDE SEQUENCE [LARGE SCALE GENOMIC DNA]</scope>
    <source>
        <strain evidence="9 10">M0103</strain>
    </source>
</reference>
<evidence type="ECO:0000256" key="7">
    <source>
        <dbReference type="HAMAP-Rule" id="MF_00009"/>
    </source>
</evidence>
<sequence length="190" mass="20584">MTQTRPPAEMDDRDDPGRAAGDDEFPAPVDPVIEDPRWMDVDLPGEAARACAAALRHLGLEPGEWEISLLACDDARIATLNADFRAKSRPTNVLSWPSSERGAGMPGAQPDLPHPGDDPELGDIAIAYDTCAAEARAAGVPFTRHLRHLLVHATLHLLGYDHETDPDAELMERTEVAILATLGDPDPYRP</sequence>
<feature type="region of interest" description="Disordered" evidence="8">
    <location>
        <begin position="1"/>
        <end position="35"/>
    </location>
</feature>
<keyword evidence="4 7" id="KW-0255">Endonuclease</keyword>
<comment type="cofactor">
    <cofactor evidence="7">
        <name>Zn(2+)</name>
        <dbReference type="ChEBI" id="CHEBI:29105"/>
    </cofactor>
    <text evidence="7">Binds 1 zinc ion.</text>
</comment>
<evidence type="ECO:0000256" key="8">
    <source>
        <dbReference type="SAM" id="MobiDB-lite"/>
    </source>
</evidence>
<dbReference type="Proteomes" id="UP000285908">
    <property type="component" value="Unassembled WGS sequence"/>
</dbReference>
<dbReference type="EC" id="3.1.-.-" evidence="7"/>
<dbReference type="PANTHER" id="PTHR46986:SF1">
    <property type="entry name" value="ENDORIBONUCLEASE YBEY, CHLOROPLASTIC"/>
    <property type="match status" value="1"/>
</dbReference>
<keyword evidence="7" id="KW-0690">Ribosome biogenesis</keyword>
<gene>
    <name evidence="7 9" type="primary">ybeY</name>
    <name evidence="9" type="ORF">EKE94_14805</name>
</gene>
<name>A0A438AF16_9RHOB</name>
<keyword evidence="5 7" id="KW-0378">Hydrolase</keyword>
<dbReference type="GO" id="GO:0004521">
    <property type="term" value="F:RNA endonuclease activity"/>
    <property type="evidence" value="ECO:0007669"/>
    <property type="project" value="UniProtKB-UniRule"/>
</dbReference>
<evidence type="ECO:0000256" key="3">
    <source>
        <dbReference type="ARBA" id="ARBA00022723"/>
    </source>
</evidence>
<keyword evidence="7" id="KW-0963">Cytoplasm</keyword>
<dbReference type="PROSITE" id="PS01306">
    <property type="entry name" value="UPF0054"/>
    <property type="match status" value="1"/>
</dbReference>
<dbReference type="Gene3D" id="3.40.390.30">
    <property type="entry name" value="Metalloproteases ('zincins'), catalytic domain"/>
    <property type="match status" value="1"/>
</dbReference>
<dbReference type="SUPFAM" id="SSF55486">
    <property type="entry name" value="Metalloproteases ('zincins'), catalytic domain"/>
    <property type="match status" value="1"/>
</dbReference>